<dbReference type="STRING" id="411473.RUMCAL_02216"/>
<dbReference type="Gene3D" id="2.60.120.260">
    <property type="entry name" value="Galactose-binding domain-like"/>
    <property type="match status" value="1"/>
</dbReference>
<dbReference type="PROSITE" id="PS51764">
    <property type="entry name" value="GH26"/>
    <property type="match status" value="1"/>
</dbReference>
<accession>U2M323</accession>
<feature type="active site" description="Nucleophile" evidence="4">
    <location>
        <position position="484"/>
    </location>
</feature>
<keyword evidence="2 4" id="KW-0378">Hydrolase</keyword>
<evidence type="ECO:0000313" key="6">
    <source>
        <dbReference type="EMBL" id="ERJ93738.1"/>
    </source>
</evidence>
<keyword evidence="7" id="KW-1185">Reference proteome</keyword>
<dbReference type="GO" id="GO:0016985">
    <property type="term" value="F:mannan endo-1,4-beta-mannosidase activity"/>
    <property type="evidence" value="ECO:0007669"/>
    <property type="project" value="InterPro"/>
</dbReference>
<dbReference type="InterPro" id="IPR000805">
    <property type="entry name" value="Glyco_hydro_26"/>
</dbReference>
<dbReference type="SUPFAM" id="SSF51445">
    <property type="entry name" value="(Trans)glycosidases"/>
    <property type="match status" value="1"/>
</dbReference>
<dbReference type="GO" id="GO:0006080">
    <property type="term" value="P:substituted mannan metabolic process"/>
    <property type="evidence" value="ECO:0007669"/>
    <property type="project" value="InterPro"/>
</dbReference>
<dbReference type="Pfam" id="PF02156">
    <property type="entry name" value="Glyco_hydro_26"/>
    <property type="match status" value="1"/>
</dbReference>
<dbReference type="AlphaFoldDB" id="U2M323"/>
<evidence type="ECO:0000259" key="5">
    <source>
        <dbReference type="PROSITE" id="PS51764"/>
    </source>
</evidence>
<keyword evidence="3 4" id="KW-0326">Glycosidase</keyword>
<gene>
    <name evidence="6" type="ORF">RUMCAL_02216</name>
</gene>
<reference evidence="6 7" key="1">
    <citation type="submission" date="2013-07" db="EMBL/GenBank/DDBJ databases">
        <authorList>
            <person name="Weinstock G."/>
            <person name="Sodergren E."/>
            <person name="Wylie T."/>
            <person name="Fulton L."/>
            <person name="Fulton R."/>
            <person name="Fronick C."/>
            <person name="O'Laughlin M."/>
            <person name="Godfrey J."/>
            <person name="Miner T."/>
            <person name="Herter B."/>
            <person name="Appelbaum E."/>
            <person name="Cordes M."/>
            <person name="Lek S."/>
            <person name="Wollam A."/>
            <person name="Pepin K.H."/>
            <person name="Palsikar V.B."/>
            <person name="Mitreva M."/>
            <person name="Wilson R.K."/>
        </authorList>
    </citation>
    <scope>NUCLEOTIDE SEQUENCE [LARGE SCALE GENOMIC DNA]</scope>
    <source>
        <strain evidence="6 7">ATCC 27760</strain>
    </source>
</reference>
<dbReference type="HOGENOM" id="CLU_016930_1_1_9"/>
<dbReference type="EMBL" id="AWVF01000275">
    <property type="protein sequence ID" value="ERJ93738.1"/>
    <property type="molecule type" value="Genomic_DNA"/>
</dbReference>
<dbReference type="InterPro" id="IPR017853">
    <property type="entry name" value="GH"/>
</dbReference>
<dbReference type="GO" id="GO:0030246">
    <property type="term" value="F:carbohydrate binding"/>
    <property type="evidence" value="ECO:0007669"/>
    <property type="project" value="InterPro"/>
</dbReference>
<dbReference type="Proteomes" id="UP000016662">
    <property type="component" value="Unassembled WGS sequence"/>
</dbReference>
<feature type="domain" description="GH26" evidence="5">
    <location>
        <begin position="229"/>
        <end position="534"/>
    </location>
</feature>
<evidence type="ECO:0000256" key="1">
    <source>
        <dbReference type="ARBA" id="ARBA00007754"/>
    </source>
</evidence>
<dbReference type="PATRIC" id="fig|411473.3.peg.1830"/>
<dbReference type="PRINTS" id="PR00739">
    <property type="entry name" value="GLHYDRLASE26"/>
</dbReference>
<dbReference type="InterPro" id="IPR022790">
    <property type="entry name" value="GH26_dom"/>
</dbReference>
<dbReference type="InterPro" id="IPR005084">
    <property type="entry name" value="CBM6"/>
</dbReference>
<evidence type="ECO:0000256" key="4">
    <source>
        <dbReference type="PROSITE-ProRule" id="PRU01100"/>
    </source>
</evidence>
<evidence type="ECO:0000313" key="7">
    <source>
        <dbReference type="Proteomes" id="UP000016662"/>
    </source>
</evidence>
<sequence>MLPVVFLRTIPLGDGAILRKEQVFALAAAGVLLTGCAKIEQEESQPSASVATATTQLATEAETVPAQQYPSVALQVPEITRQDVSMKLEAEDAAVPSGCSVAMMPRLGYSGNGYLSGLDAKNDSSLVLNAEIPATQHYDITVVVGASAASTCKIQVDGETVYTMKTDATNNFMRVKIQGIFLNAGACELSVAPVDGIVDIDCIELVNNTSLYDGTSEISATPVNSKATARTQQLYQFLQQNYGSKIITGQYASDSSGKELDEIYNITGKYPLIRFADMNAYSPNGGDSQNATAVADSLAWAKNGGVVGLSWLWNAPMGTGTIYEKDTSYDLKTAVTDEDIAGKSLEELSAMVTEGKISQNCYALVSDIDSISEALQPLADADVPVLWRPLPEAGGGWYWWGSDGAENYQWLWKLLYTRMTEYHHLNNLLWVWNGQSSSFLVDSSMYDIAALDLYVEKDQTYGSRYEQYVALRNMSAGKILAISECSNVPDMNAMFRDNAVWSYFGLWYAPYLGEYTDNNTLMEFYNSEAALTREDFSYSE</sequence>
<name>U2M323_9FIRM</name>
<comment type="similarity">
    <text evidence="1 4">Belongs to the glycosyl hydrolase 26 family.</text>
</comment>
<organism evidence="6 7">
    <name type="scientific">Ruminococcus callidus ATCC 27760</name>
    <dbReference type="NCBI Taxonomy" id="411473"/>
    <lineage>
        <taxon>Bacteria</taxon>
        <taxon>Bacillati</taxon>
        <taxon>Bacillota</taxon>
        <taxon>Clostridia</taxon>
        <taxon>Eubacteriales</taxon>
        <taxon>Oscillospiraceae</taxon>
        <taxon>Ruminococcus</taxon>
    </lineage>
</organism>
<dbReference type="eggNOG" id="COG4124">
    <property type="taxonomic scope" value="Bacteria"/>
</dbReference>
<protein>
    <submittedName>
        <fullName evidence="6">Glycosyl hydrolase family 26</fullName>
    </submittedName>
</protein>
<dbReference type="Pfam" id="PF16990">
    <property type="entry name" value="CBM_35"/>
    <property type="match status" value="1"/>
</dbReference>
<dbReference type="SUPFAM" id="SSF49785">
    <property type="entry name" value="Galactose-binding domain-like"/>
    <property type="match status" value="1"/>
</dbReference>
<dbReference type="Gene3D" id="3.20.20.80">
    <property type="entry name" value="Glycosidases"/>
    <property type="match status" value="1"/>
</dbReference>
<dbReference type="InterPro" id="IPR008979">
    <property type="entry name" value="Galactose-bd-like_sf"/>
</dbReference>
<comment type="caution">
    <text evidence="6">The sequence shown here is derived from an EMBL/GenBank/DDBJ whole genome shotgun (WGS) entry which is preliminary data.</text>
</comment>
<feature type="active site" description="Proton donor" evidence="4">
    <location>
        <position position="392"/>
    </location>
</feature>
<dbReference type="PANTHER" id="PTHR40079:SF4">
    <property type="entry name" value="GH26 DOMAIN-CONTAINING PROTEIN-RELATED"/>
    <property type="match status" value="1"/>
</dbReference>
<dbReference type="PANTHER" id="PTHR40079">
    <property type="entry name" value="MANNAN ENDO-1,4-BETA-MANNOSIDASE E-RELATED"/>
    <property type="match status" value="1"/>
</dbReference>
<evidence type="ECO:0000256" key="3">
    <source>
        <dbReference type="ARBA" id="ARBA00023295"/>
    </source>
</evidence>
<proteinExistence type="inferred from homology"/>
<evidence type="ECO:0000256" key="2">
    <source>
        <dbReference type="ARBA" id="ARBA00022801"/>
    </source>
</evidence>